<dbReference type="Gene3D" id="3.90.1150.10">
    <property type="entry name" value="Aspartate Aminotransferase, domain 1"/>
    <property type="match status" value="1"/>
</dbReference>
<dbReference type="GO" id="GO:0006520">
    <property type="term" value="P:amino acid metabolic process"/>
    <property type="evidence" value="ECO:0007669"/>
    <property type="project" value="InterPro"/>
</dbReference>
<sequence>MELDTIEEFRRNGKSVIDFIADYFTTLHMDEVPPLSEVPPGYLRSYIPNEAPEEGEDWQTIMEDVEEAILPGVTHWNSRHFHAYFPHGLSYQAMLAELLGTAFGMVGFTWKAGPVSTELETIVTNWLGELINLPDEYLTYSSTHCKGGGVLLSSASDCLMSALIAARYKRIETMRAKHYRGFDSSKLLGKFIVYTSEQINVSVEKVCMAMKIKVKKLETDDSFAVRGEVLDKAIEEDKEEGLIPLAVCATMGTTDCCAIDNLAEIGPICQREHVWLHVDAAYAGGALVCPEYHHWLDGVEYTDSFCVSPQKLMLNTYGSALWVKNRLILNHAVNQFEEPMYLHGRRGSSISGEWHLRAFPLSRRFSSLNLWIVLRSYGRTGLQEHVRKHVRLAGMFADFVRMDARFELAAKPTLGLVCFRLKGASSLNEAFLDSVNNTGKLHLTPTTLRGKSAIRFCICSNITNDADVRFAWQVIEEVVEEYADDLM</sequence>
<dbReference type="STRING" id="10228.B3RNK8"/>
<dbReference type="InterPro" id="IPR015422">
    <property type="entry name" value="PyrdxlP-dep_Trfase_small"/>
</dbReference>
<dbReference type="InterPro" id="IPR015421">
    <property type="entry name" value="PyrdxlP-dep_Trfase_major"/>
</dbReference>
<comment type="subunit">
    <text evidence="3">Homodimer.</text>
</comment>
<evidence type="ECO:0000313" key="14">
    <source>
        <dbReference type="Proteomes" id="UP000009022"/>
    </source>
</evidence>
<evidence type="ECO:0000256" key="8">
    <source>
        <dbReference type="ARBA" id="ARBA00038886"/>
    </source>
</evidence>
<dbReference type="CTD" id="6750522"/>
<dbReference type="OMA" id="WDAIMRD"/>
<comment type="cofactor">
    <cofactor evidence="1 11 12">
        <name>pyridoxal 5'-phosphate</name>
        <dbReference type="ChEBI" id="CHEBI:597326"/>
    </cofactor>
</comment>
<evidence type="ECO:0000256" key="6">
    <source>
        <dbReference type="ARBA" id="ARBA00022898"/>
    </source>
</evidence>
<name>B3RNK8_TRIAD</name>
<dbReference type="PANTHER" id="PTHR11999:SF167">
    <property type="entry name" value="AROMATIC-L-AMINO-ACID DECARBOXYLASE"/>
    <property type="match status" value="1"/>
</dbReference>
<evidence type="ECO:0000256" key="12">
    <source>
        <dbReference type="RuleBase" id="RU000382"/>
    </source>
</evidence>
<evidence type="ECO:0000256" key="2">
    <source>
        <dbReference type="ARBA" id="ARBA00009533"/>
    </source>
</evidence>
<dbReference type="RefSeq" id="XP_002109307.1">
    <property type="nucleotide sequence ID" value="XM_002109271.1"/>
</dbReference>
<dbReference type="InterPro" id="IPR015424">
    <property type="entry name" value="PyrdxlP-dep_Trfase"/>
</dbReference>
<comment type="similarity">
    <text evidence="2 12">Belongs to the group II decarboxylase family.</text>
</comment>
<dbReference type="InterPro" id="IPR010977">
    <property type="entry name" value="Aromatic_deC"/>
</dbReference>
<evidence type="ECO:0000256" key="7">
    <source>
        <dbReference type="ARBA" id="ARBA00023239"/>
    </source>
</evidence>
<evidence type="ECO:0000256" key="9">
    <source>
        <dbReference type="ARBA" id="ARBA00040968"/>
    </source>
</evidence>
<dbReference type="eggNOG" id="KOG0628">
    <property type="taxonomic scope" value="Eukaryota"/>
</dbReference>
<protein>
    <recommendedName>
        <fullName evidence="9">Aromatic-L-amino-acid decarboxylase</fullName>
        <ecNumber evidence="8">4.1.1.28</ecNumber>
    </recommendedName>
    <alternativeName>
        <fullName evidence="10">DOPA decarboxylase</fullName>
    </alternativeName>
</protein>
<dbReference type="CDD" id="cd06450">
    <property type="entry name" value="DOPA_deC_like"/>
    <property type="match status" value="1"/>
</dbReference>
<dbReference type="AlphaFoldDB" id="B3RNK8"/>
<dbReference type="PRINTS" id="PR00800">
    <property type="entry name" value="YHDCRBOXLASE"/>
</dbReference>
<dbReference type="GO" id="GO:0005737">
    <property type="term" value="C:cytoplasm"/>
    <property type="evidence" value="ECO:0000318"/>
    <property type="project" value="GO_Central"/>
</dbReference>
<dbReference type="Gene3D" id="3.40.640.10">
    <property type="entry name" value="Type I PLP-dependent aspartate aminotransferase-like (Major domain)"/>
    <property type="match status" value="1"/>
</dbReference>
<dbReference type="PANTHER" id="PTHR11999">
    <property type="entry name" value="GROUP II PYRIDOXAL-5-PHOSPHATE DECARBOXYLASE"/>
    <property type="match status" value="1"/>
</dbReference>
<dbReference type="GO" id="GO:0030170">
    <property type="term" value="F:pyridoxal phosphate binding"/>
    <property type="evidence" value="ECO:0007669"/>
    <property type="project" value="InterPro"/>
</dbReference>
<dbReference type="OrthoDB" id="639767at2759"/>
<proteinExistence type="inferred from homology"/>
<dbReference type="GO" id="GO:0042423">
    <property type="term" value="P:catecholamine biosynthetic process"/>
    <property type="evidence" value="ECO:0007669"/>
    <property type="project" value="UniProtKB-KW"/>
</dbReference>
<accession>B3RNK8</accession>
<keyword evidence="14" id="KW-1185">Reference proteome</keyword>
<evidence type="ECO:0000256" key="4">
    <source>
        <dbReference type="ARBA" id="ARBA00022584"/>
    </source>
</evidence>
<dbReference type="Pfam" id="PF00282">
    <property type="entry name" value="Pyridoxal_deC"/>
    <property type="match status" value="1"/>
</dbReference>
<evidence type="ECO:0000256" key="3">
    <source>
        <dbReference type="ARBA" id="ARBA00011738"/>
    </source>
</evidence>
<dbReference type="InParanoid" id="B3RNK8"/>
<feature type="modified residue" description="N6-(pyridoxal phosphate)lysine" evidence="11">
    <location>
        <position position="311"/>
    </location>
</feature>
<evidence type="ECO:0000256" key="11">
    <source>
        <dbReference type="PIRSR" id="PIRSR602129-50"/>
    </source>
</evidence>
<dbReference type="SUPFAM" id="SSF53383">
    <property type="entry name" value="PLP-dependent transferases"/>
    <property type="match status" value="1"/>
</dbReference>
<evidence type="ECO:0000313" key="13">
    <source>
        <dbReference type="EMBL" id="EDV27473.1"/>
    </source>
</evidence>
<evidence type="ECO:0000256" key="10">
    <source>
        <dbReference type="ARBA" id="ARBA00041275"/>
    </source>
</evidence>
<dbReference type="Proteomes" id="UP000009022">
    <property type="component" value="Unassembled WGS sequence"/>
</dbReference>
<dbReference type="GO" id="GO:0019752">
    <property type="term" value="P:carboxylic acid metabolic process"/>
    <property type="evidence" value="ECO:0007669"/>
    <property type="project" value="InterPro"/>
</dbReference>
<dbReference type="KEGG" id="tad:TRIADDRAFT_21756"/>
<dbReference type="EC" id="4.1.1.28" evidence="8"/>
<evidence type="ECO:0000256" key="1">
    <source>
        <dbReference type="ARBA" id="ARBA00001933"/>
    </source>
</evidence>
<gene>
    <name evidence="13" type="ORF">TRIADDRAFT_21756</name>
</gene>
<dbReference type="GO" id="GO:0016831">
    <property type="term" value="F:carboxy-lyase activity"/>
    <property type="evidence" value="ECO:0000318"/>
    <property type="project" value="GO_Central"/>
</dbReference>
<keyword evidence="7 12" id="KW-0456">Lyase</keyword>
<evidence type="ECO:0000256" key="5">
    <source>
        <dbReference type="ARBA" id="ARBA00022793"/>
    </source>
</evidence>
<dbReference type="InterPro" id="IPR002129">
    <property type="entry name" value="PyrdxlP-dep_de-COase"/>
</dbReference>
<organism evidence="13 14">
    <name type="scientific">Trichoplax adhaerens</name>
    <name type="common">Trichoplax reptans</name>
    <dbReference type="NCBI Taxonomy" id="10228"/>
    <lineage>
        <taxon>Eukaryota</taxon>
        <taxon>Metazoa</taxon>
        <taxon>Placozoa</taxon>
        <taxon>Uniplacotomia</taxon>
        <taxon>Trichoplacea</taxon>
        <taxon>Trichoplacidae</taxon>
        <taxon>Trichoplax</taxon>
    </lineage>
</organism>
<dbReference type="EMBL" id="DS985242">
    <property type="protein sequence ID" value="EDV27473.1"/>
    <property type="molecule type" value="Genomic_DNA"/>
</dbReference>
<keyword evidence="5" id="KW-0210">Decarboxylase</keyword>
<dbReference type="Gene3D" id="1.20.1340.10">
    <property type="entry name" value="dopa decarboxylase, N-terminal domain"/>
    <property type="match status" value="1"/>
</dbReference>
<keyword evidence="4" id="KW-0127">Catecholamine biosynthesis</keyword>
<dbReference type="GeneID" id="6750522"/>
<dbReference type="PhylomeDB" id="B3RNK8"/>
<keyword evidence="6 11" id="KW-0663">Pyridoxal phosphate</keyword>
<dbReference type="HOGENOM" id="CLU_011856_3_1_1"/>
<dbReference type="FunCoup" id="B3RNK8">
    <property type="interactions" value="227"/>
</dbReference>
<dbReference type="GO" id="GO:0004058">
    <property type="term" value="F:aromatic-L-amino-acid decarboxylase activity"/>
    <property type="evidence" value="ECO:0007669"/>
    <property type="project" value="UniProtKB-EC"/>
</dbReference>
<reference evidence="13 14" key="1">
    <citation type="journal article" date="2008" name="Nature">
        <title>The Trichoplax genome and the nature of placozoans.</title>
        <authorList>
            <person name="Srivastava M."/>
            <person name="Begovic E."/>
            <person name="Chapman J."/>
            <person name="Putnam N.H."/>
            <person name="Hellsten U."/>
            <person name="Kawashima T."/>
            <person name="Kuo A."/>
            <person name="Mitros T."/>
            <person name="Salamov A."/>
            <person name="Carpenter M.L."/>
            <person name="Signorovitch A.Y."/>
            <person name="Moreno M.A."/>
            <person name="Kamm K."/>
            <person name="Grimwood J."/>
            <person name="Schmutz J."/>
            <person name="Shapiro H."/>
            <person name="Grigoriev I.V."/>
            <person name="Buss L.W."/>
            <person name="Schierwater B."/>
            <person name="Dellaporta S.L."/>
            <person name="Rokhsar D.S."/>
        </authorList>
    </citation>
    <scope>NUCLEOTIDE SEQUENCE [LARGE SCALE GENOMIC DNA]</scope>
    <source>
        <strain evidence="13 14">Grell-BS-1999</strain>
    </source>
</reference>